<feature type="compositionally biased region" description="Basic and acidic residues" evidence="1">
    <location>
        <begin position="525"/>
        <end position="539"/>
    </location>
</feature>
<proteinExistence type="predicted"/>
<dbReference type="EMBL" id="JAMPKM010000027">
    <property type="protein sequence ID" value="MEP0820372.1"/>
    <property type="molecule type" value="Genomic_DNA"/>
</dbReference>
<accession>A0ABV0JF27</accession>
<evidence type="ECO:0000256" key="1">
    <source>
        <dbReference type="SAM" id="MobiDB-lite"/>
    </source>
</evidence>
<name>A0ABV0JF27_9CYAN</name>
<organism evidence="3 4">
    <name type="scientific">Trichocoleus desertorum GB2-A4</name>
    <dbReference type="NCBI Taxonomy" id="2933944"/>
    <lineage>
        <taxon>Bacteria</taxon>
        <taxon>Bacillati</taxon>
        <taxon>Cyanobacteriota</taxon>
        <taxon>Cyanophyceae</taxon>
        <taxon>Leptolyngbyales</taxon>
        <taxon>Trichocoleusaceae</taxon>
        <taxon>Trichocoleus</taxon>
    </lineage>
</organism>
<dbReference type="Pfam" id="PF09299">
    <property type="entry name" value="Mu-transpos_C"/>
    <property type="match status" value="1"/>
</dbReference>
<dbReference type="SUPFAM" id="SSF53098">
    <property type="entry name" value="Ribonuclease H-like"/>
    <property type="match status" value="1"/>
</dbReference>
<dbReference type="Proteomes" id="UP001464891">
    <property type="component" value="Unassembled WGS sequence"/>
</dbReference>
<gene>
    <name evidence="3" type="ORF">NC998_25055</name>
</gene>
<evidence type="ECO:0000313" key="3">
    <source>
        <dbReference type="EMBL" id="MEP0820372.1"/>
    </source>
</evidence>
<protein>
    <submittedName>
        <fullName evidence="3">Mu transposase C-terminal domain-containing protein</fullName>
    </submittedName>
</protein>
<dbReference type="PROSITE" id="PS50994">
    <property type="entry name" value="INTEGRASE"/>
    <property type="match status" value="1"/>
</dbReference>
<dbReference type="InterPro" id="IPR036397">
    <property type="entry name" value="RNaseH_sf"/>
</dbReference>
<dbReference type="InterPro" id="IPR015378">
    <property type="entry name" value="Transposase-like_Mu_C"/>
</dbReference>
<comment type="caution">
    <text evidence="3">The sequence shown here is derived from an EMBL/GenBank/DDBJ whole genome shotgun (WGS) entry which is preliminary data.</text>
</comment>
<sequence>MDESQVKFLELDSVAFDEVRLSDRTFDTDPSKILIESSDPQKLRFGLIEWLAGAPNRQVKAERKQAIAQTLEISTRQVERLLNQYTEDRLRETAGIERSDKGQHRIHEYWQDYIRKVYEQSLKDKHPLKPADVVREVQRHAVIDLRHEEGDWPHPATIYRILKPLVEQQKRKKKIRNPGSGSWLVVETRDGKSLKADFSNQILQCDHTKLDIRIVDKDGKLLNWRPWLTTVVDTFSSCLVGYHLWHKQPGAHEVALTLRHAILPKQYPPNYELEKPWEIYGAPLQYFFTDGGKDLSKSKLIQTVGKKIGFQCELRDRPIQGGIVERLFNTINTQVLQPFPGYISQEEGGAERAEKEACLTFEDIDKFLAGYFCDDYNHQPYPKSPGDTRFERWFRGMGKKLPEPLNERDLDICLMKEEQRVLQAHGSVYFANLTYRCEELRSRPGEYVTLAYDPDHILTLYIYSQATGEAGEFIGYAHAINLDTQDLSLDELKQLNKARSHAKRNHSNYDALVALNKRQKLVGKRQQEQKERQRSEQRKLRGKSQQHSNVVKLRQERAGKAASSSESIELLPERVAPESMKPQSPVLPPQTLEVAASAPQPEERHRLVVTKKQVLKRTW</sequence>
<dbReference type="InterPro" id="IPR001584">
    <property type="entry name" value="Integrase_cat-core"/>
</dbReference>
<dbReference type="Gene3D" id="3.30.420.10">
    <property type="entry name" value="Ribonuclease H-like superfamily/Ribonuclease H"/>
    <property type="match status" value="1"/>
</dbReference>
<dbReference type="RefSeq" id="WP_190442297.1">
    <property type="nucleotide sequence ID" value="NZ_JAMPKM010000027.1"/>
</dbReference>
<evidence type="ECO:0000259" key="2">
    <source>
        <dbReference type="PROSITE" id="PS50994"/>
    </source>
</evidence>
<evidence type="ECO:0000313" key="4">
    <source>
        <dbReference type="Proteomes" id="UP001464891"/>
    </source>
</evidence>
<dbReference type="InterPro" id="IPR009004">
    <property type="entry name" value="Transposase_Mu_C"/>
</dbReference>
<dbReference type="InterPro" id="IPR012337">
    <property type="entry name" value="RNaseH-like_sf"/>
</dbReference>
<keyword evidence="4" id="KW-1185">Reference proteome</keyword>
<reference evidence="3 4" key="1">
    <citation type="submission" date="2022-04" db="EMBL/GenBank/DDBJ databases">
        <title>Positive selection, recombination, and allopatry shape intraspecific diversity of widespread and dominant cyanobacteria.</title>
        <authorList>
            <person name="Wei J."/>
            <person name="Shu W."/>
            <person name="Hu C."/>
        </authorList>
    </citation>
    <scope>NUCLEOTIDE SEQUENCE [LARGE SCALE GENOMIC DNA]</scope>
    <source>
        <strain evidence="3 4">GB2-A4</strain>
    </source>
</reference>
<feature type="domain" description="Integrase catalytic" evidence="2">
    <location>
        <begin position="195"/>
        <end position="397"/>
    </location>
</feature>
<dbReference type="SUPFAM" id="SSF50610">
    <property type="entry name" value="mu transposase, C-terminal domain"/>
    <property type="match status" value="1"/>
</dbReference>
<feature type="region of interest" description="Disordered" evidence="1">
    <location>
        <begin position="520"/>
        <end position="588"/>
    </location>
</feature>